<dbReference type="GO" id="GO:0016301">
    <property type="term" value="F:kinase activity"/>
    <property type="evidence" value="ECO:0007669"/>
    <property type="project" value="UniProtKB-KW"/>
</dbReference>
<feature type="transmembrane region" description="Helical" evidence="1">
    <location>
        <begin position="122"/>
        <end position="141"/>
    </location>
</feature>
<keyword evidence="4" id="KW-1185">Reference proteome</keyword>
<dbReference type="RefSeq" id="WP_379666685.1">
    <property type="nucleotide sequence ID" value="NZ_JBHULH010000004.1"/>
</dbReference>
<evidence type="ECO:0000256" key="1">
    <source>
        <dbReference type="SAM" id="Phobius"/>
    </source>
</evidence>
<reference evidence="4" key="1">
    <citation type="journal article" date="2019" name="Int. J. Syst. Evol. Microbiol.">
        <title>The Global Catalogue of Microorganisms (GCM) 10K type strain sequencing project: providing services to taxonomists for standard genome sequencing and annotation.</title>
        <authorList>
            <consortium name="The Broad Institute Genomics Platform"/>
            <consortium name="The Broad Institute Genome Sequencing Center for Infectious Disease"/>
            <person name="Wu L."/>
            <person name="Ma J."/>
        </authorList>
    </citation>
    <scope>NUCLEOTIDE SEQUENCE [LARGE SCALE GENOMIC DNA]</scope>
    <source>
        <strain evidence="4">KCTC 52127</strain>
    </source>
</reference>
<comment type="caution">
    <text evidence="3">The sequence shown here is derived from an EMBL/GenBank/DDBJ whole genome shotgun (WGS) entry which is preliminary data.</text>
</comment>
<feature type="transmembrane region" description="Helical" evidence="1">
    <location>
        <begin position="12"/>
        <end position="30"/>
    </location>
</feature>
<evidence type="ECO:0000259" key="2">
    <source>
        <dbReference type="Pfam" id="PF06580"/>
    </source>
</evidence>
<evidence type="ECO:0000313" key="4">
    <source>
        <dbReference type="Proteomes" id="UP001597508"/>
    </source>
</evidence>
<sequence length="340" mass="40149">MRKLFIHQPFFRILSPIFSGVIVYLLLLLLNNNVEQLHEQFLGEELYVCIVLSYIVQELSRALLLIFEKLPKRKSSFLNLLLQVIISLGISVLVVTLLIILYYKYIVGYSASNEDIITFDSIFSVITLIYILLFVSHRYLYKINSEKLEHEELIKQNIEDEFHQFKRGVNPHLLFESFEALIILMNQNLEKTDEFIDHLSTIYRYILSNKDKQLVSVKEELENLHELENLFNKLPYRNIKIENHLTSDFLVVPGSLLFIVEMIVRNTIISSSIQIRIEIEEQDEQFELRYETHDKINSTVNSSEIKEINRIYSIYSEKNIETTLLNNQRIVFIPKLTIKK</sequence>
<keyword evidence="1" id="KW-1133">Transmembrane helix</keyword>
<keyword evidence="1" id="KW-0472">Membrane</keyword>
<keyword evidence="3" id="KW-0418">Kinase</keyword>
<proteinExistence type="predicted"/>
<dbReference type="Proteomes" id="UP001597508">
    <property type="component" value="Unassembled WGS sequence"/>
</dbReference>
<dbReference type="Pfam" id="PF06580">
    <property type="entry name" value="His_kinase"/>
    <property type="match status" value="1"/>
</dbReference>
<keyword evidence="1" id="KW-0812">Transmembrane</keyword>
<keyword evidence="3" id="KW-0808">Transferase</keyword>
<feature type="transmembrane region" description="Helical" evidence="1">
    <location>
        <begin position="79"/>
        <end position="102"/>
    </location>
</feature>
<feature type="domain" description="Signal transduction histidine kinase internal region" evidence="2">
    <location>
        <begin position="161"/>
        <end position="225"/>
    </location>
</feature>
<dbReference type="InterPro" id="IPR010559">
    <property type="entry name" value="Sig_transdc_His_kin_internal"/>
</dbReference>
<evidence type="ECO:0000313" key="3">
    <source>
        <dbReference type="EMBL" id="MFD2567981.1"/>
    </source>
</evidence>
<feature type="transmembrane region" description="Helical" evidence="1">
    <location>
        <begin position="45"/>
        <end position="67"/>
    </location>
</feature>
<accession>A0ABW5LW13</accession>
<organism evidence="3 4">
    <name type="scientific">Pseudotenacibaculum haliotis</name>
    <dbReference type="NCBI Taxonomy" id="1862138"/>
    <lineage>
        <taxon>Bacteria</taxon>
        <taxon>Pseudomonadati</taxon>
        <taxon>Bacteroidota</taxon>
        <taxon>Flavobacteriia</taxon>
        <taxon>Flavobacteriales</taxon>
        <taxon>Flavobacteriaceae</taxon>
        <taxon>Pseudotenacibaculum</taxon>
    </lineage>
</organism>
<name>A0ABW5LW13_9FLAO</name>
<gene>
    <name evidence="3" type="ORF">ACFSRZ_11395</name>
</gene>
<dbReference type="EMBL" id="JBHULH010000004">
    <property type="protein sequence ID" value="MFD2567981.1"/>
    <property type="molecule type" value="Genomic_DNA"/>
</dbReference>
<protein>
    <submittedName>
        <fullName evidence="3">Histidine kinase</fullName>
    </submittedName>
</protein>